<comment type="caution">
    <text evidence="2">The sequence shown here is derived from an EMBL/GenBank/DDBJ whole genome shotgun (WGS) entry which is preliminary data.</text>
</comment>
<dbReference type="EMBL" id="JARIHO010000005">
    <property type="protein sequence ID" value="KAJ7360779.1"/>
    <property type="molecule type" value="Genomic_DNA"/>
</dbReference>
<dbReference type="AlphaFoldDB" id="A0AAD7AKN7"/>
<evidence type="ECO:0000256" key="1">
    <source>
        <dbReference type="SAM" id="Phobius"/>
    </source>
</evidence>
<keyword evidence="3" id="KW-1185">Reference proteome</keyword>
<feature type="transmembrane region" description="Helical" evidence="1">
    <location>
        <begin position="6"/>
        <end position="23"/>
    </location>
</feature>
<keyword evidence="1" id="KW-1133">Transmembrane helix</keyword>
<proteinExistence type="predicted"/>
<dbReference type="PANTHER" id="PTHR40465">
    <property type="entry name" value="CHROMOSOME 1, WHOLE GENOME SHOTGUN SEQUENCE"/>
    <property type="match status" value="1"/>
</dbReference>
<keyword evidence="1" id="KW-0472">Membrane</keyword>
<accession>A0AAD7AKN7</accession>
<evidence type="ECO:0000313" key="3">
    <source>
        <dbReference type="Proteomes" id="UP001218218"/>
    </source>
</evidence>
<name>A0AAD7AKN7_9AGAR</name>
<sequence>MQTYILGAWGVLCAQFANYMTLIKRDSIWMKFFVAGHALLTTLKSLQSLMIMWIQNVTLFGDLEAGSNIWHKHWAWRVALILEATTAFYVQMFFCRRLWLIRCSGDISEHI</sequence>
<protein>
    <submittedName>
        <fullName evidence="2">Uncharacterized protein</fullName>
    </submittedName>
</protein>
<reference evidence="2" key="1">
    <citation type="submission" date="2023-03" db="EMBL/GenBank/DDBJ databases">
        <title>Massive genome expansion in bonnet fungi (Mycena s.s.) driven by repeated elements and novel gene families across ecological guilds.</title>
        <authorList>
            <consortium name="Lawrence Berkeley National Laboratory"/>
            <person name="Harder C.B."/>
            <person name="Miyauchi S."/>
            <person name="Viragh M."/>
            <person name="Kuo A."/>
            <person name="Thoen E."/>
            <person name="Andreopoulos B."/>
            <person name="Lu D."/>
            <person name="Skrede I."/>
            <person name="Drula E."/>
            <person name="Henrissat B."/>
            <person name="Morin E."/>
            <person name="Kohler A."/>
            <person name="Barry K."/>
            <person name="LaButti K."/>
            <person name="Morin E."/>
            <person name="Salamov A."/>
            <person name="Lipzen A."/>
            <person name="Mereny Z."/>
            <person name="Hegedus B."/>
            <person name="Baldrian P."/>
            <person name="Stursova M."/>
            <person name="Weitz H."/>
            <person name="Taylor A."/>
            <person name="Grigoriev I.V."/>
            <person name="Nagy L.G."/>
            <person name="Martin F."/>
            <person name="Kauserud H."/>
        </authorList>
    </citation>
    <scope>NUCLEOTIDE SEQUENCE</scope>
    <source>
        <strain evidence="2">CBHHK002</strain>
    </source>
</reference>
<feature type="transmembrane region" description="Helical" evidence="1">
    <location>
        <begin position="32"/>
        <end position="54"/>
    </location>
</feature>
<keyword evidence="1" id="KW-0812">Transmembrane</keyword>
<gene>
    <name evidence="2" type="ORF">DFH08DRAFT_800222</name>
</gene>
<feature type="transmembrane region" description="Helical" evidence="1">
    <location>
        <begin position="74"/>
        <end position="94"/>
    </location>
</feature>
<dbReference type="Proteomes" id="UP001218218">
    <property type="component" value="Unassembled WGS sequence"/>
</dbReference>
<evidence type="ECO:0000313" key="2">
    <source>
        <dbReference type="EMBL" id="KAJ7360779.1"/>
    </source>
</evidence>
<organism evidence="2 3">
    <name type="scientific">Mycena albidolilacea</name>
    <dbReference type="NCBI Taxonomy" id="1033008"/>
    <lineage>
        <taxon>Eukaryota</taxon>
        <taxon>Fungi</taxon>
        <taxon>Dikarya</taxon>
        <taxon>Basidiomycota</taxon>
        <taxon>Agaricomycotina</taxon>
        <taxon>Agaricomycetes</taxon>
        <taxon>Agaricomycetidae</taxon>
        <taxon>Agaricales</taxon>
        <taxon>Marasmiineae</taxon>
        <taxon>Mycenaceae</taxon>
        <taxon>Mycena</taxon>
    </lineage>
</organism>
<dbReference type="PANTHER" id="PTHR40465:SF1">
    <property type="entry name" value="DUF6534 DOMAIN-CONTAINING PROTEIN"/>
    <property type="match status" value="1"/>
</dbReference>